<comment type="caution">
    <text evidence="1">The sequence shown here is derived from an EMBL/GenBank/DDBJ whole genome shotgun (WGS) entry which is preliminary data.</text>
</comment>
<accession>A0ABP7TXS5</accession>
<organism evidence="1 2">
    <name type="scientific">Hymenobacter glaciei</name>
    <dbReference type="NCBI Taxonomy" id="877209"/>
    <lineage>
        <taxon>Bacteria</taxon>
        <taxon>Pseudomonadati</taxon>
        <taxon>Bacteroidota</taxon>
        <taxon>Cytophagia</taxon>
        <taxon>Cytophagales</taxon>
        <taxon>Hymenobacteraceae</taxon>
        <taxon>Hymenobacter</taxon>
    </lineage>
</organism>
<protein>
    <submittedName>
        <fullName evidence="1">Uncharacterized protein</fullName>
    </submittedName>
</protein>
<name>A0ABP7TXS5_9BACT</name>
<evidence type="ECO:0000313" key="1">
    <source>
        <dbReference type="EMBL" id="GAA4032633.1"/>
    </source>
</evidence>
<gene>
    <name evidence="1" type="ORF">GCM10022409_16110</name>
</gene>
<keyword evidence="2" id="KW-1185">Reference proteome</keyword>
<evidence type="ECO:0000313" key="2">
    <source>
        <dbReference type="Proteomes" id="UP001501469"/>
    </source>
</evidence>
<dbReference type="EMBL" id="BAABDK010000013">
    <property type="protein sequence ID" value="GAA4032633.1"/>
    <property type="molecule type" value="Genomic_DNA"/>
</dbReference>
<sequence length="170" mass="19109">MRKCEREVAPTFTLPPATQTGANTFGFVLDGRVWRNYGWLPYTAAESDNLSSSYVPHGRFTLNAGLIDRNRYERFYLFLDSLVNTGTYRANANVASGATRRAERILIFSGESDKLYYGYSPNGTKTNVTITKLDTVKHIIAGTFEGAVAQRVDSTKQVRITDGRFDIKYQ</sequence>
<dbReference type="Proteomes" id="UP001501469">
    <property type="component" value="Unassembled WGS sequence"/>
</dbReference>
<reference evidence="2" key="1">
    <citation type="journal article" date="2019" name="Int. J. Syst. Evol. Microbiol.">
        <title>The Global Catalogue of Microorganisms (GCM) 10K type strain sequencing project: providing services to taxonomists for standard genome sequencing and annotation.</title>
        <authorList>
            <consortium name="The Broad Institute Genomics Platform"/>
            <consortium name="The Broad Institute Genome Sequencing Center for Infectious Disease"/>
            <person name="Wu L."/>
            <person name="Ma J."/>
        </authorList>
    </citation>
    <scope>NUCLEOTIDE SEQUENCE [LARGE SCALE GENOMIC DNA]</scope>
    <source>
        <strain evidence="2">JCM 17225</strain>
    </source>
</reference>
<proteinExistence type="predicted"/>